<accession>A0A7R8CYQ1</accession>
<protein>
    <submittedName>
        <fullName evidence="1">(salmon louse) hypothetical protein</fullName>
    </submittedName>
</protein>
<sequence length="290" mass="32540">MSSECITSCNENGCRCQTHRHGLGDVNYVLLASFNGGNIACLCGNFTDLLPLKVVSSTSLVITYNAVSGNENLFIYTSSFNFNAKSYNDLCSPQKHIMEPQGMISSGAVKKRRKKDGKGLNYHHGYCQWFFDVGSQIVLNIKTDTKHYDCSTWNISLIPEWSRNPVSKYIFCPEDVSKEYLLNTSKITLRLSSLSPFPVDYVISWRPLNSSRMEQEFSPTTEDILMSDEEERPPVFKEQKNKGAASAEASSSSSESLLISNKLYLFVLYVRICYMAGLKPLGLQCAPHIQ</sequence>
<proteinExistence type="predicted"/>
<reference evidence="1" key="1">
    <citation type="submission" date="2021-02" db="EMBL/GenBank/DDBJ databases">
        <authorList>
            <person name="Bekaert M."/>
        </authorList>
    </citation>
    <scope>NUCLEOTIDE SEQUENCE</scope>
    <source>
        <strain evidence="1">IoA-00</strain>
    </source>
</reference>
<organism evidence="1 2">
    <name type="scientific">Lepeophtheirus salmonis</name>
    <name type="common">Salmon louse</name>
    <name type="synonym">Caligus salmonis</name>
    <dbReference type="NCBI Taxonomy" id="72036"/>
    <lineage>
        <taxon>Eukaryota</taxon>
        <taxon>Metazoa</taxon>
        <taxon>Ecdysozoa</taxon>
        <taxon>Arthropoda</taxon>
        <taxon>Crustacea</taxon>
        <taxon>Multicrustacea</taxon>
        <taxon>Hexanauplia</taxon>
        <taxon>Copepoda</taxon>
        <taxon>Siphonostomatoida</taxon>
        <taxon>Caligidae</taxon>
        <taxon>Lepeophtheirus</taxon>
    </lineage>
</organism>
<keyword evidence="2" id="KW-1185">Reference proteome</keyword>
<dbReference type="AlphaFoldDB" id="A0A7R8CYQ1"/>
<evidence type="ECO:0000313" key="1">
    <source>
        <dbReference type="EMBL" id="CAF2970107.1"/>
    </source>
</evidence>
<evidence type="ECO:0000313" key="2">
    <source>
        <dbReference type="Proteomes" id="UP000675881"/>
    </source>
</evidence>
<name>A0A7R8CYQ1_LEPSM</name>
<dbReference type="EMBL" id="HG994585">
    <property type="protein sequence ID" value="CAF2970107.1"/>
    <property type="molecule type" value="Genomic_DNA"/>
</dbReference>
<dbReference type="OrthoDB" id="10063988at2759"/>
<dbReference type="Proteomes" id="UP000675881">
    <property type="component" value="Chromosome 6"/>
</dbReference>
<gene>
    <name evidence="1" type="ORF">LSAA_11340</name>
</gene>